<feature type="transmembrane region" description="Helical" evidence="10">
    <location>
        <begin position="159"/>
        <end position="177"/>
    </location>
</feature>
<evidence type="ECO:0000256" key="2">
    <source>
        <dbReference type="ARBA" id="ARBA00005801"/>
    </source>
</evidence>
<accession>A0ABT1CKN3</accession>
<evidence type="ECO:0000259" key="11">
    <source>
        <dbReference type="Pfam" id="PF01478"/>
    </source>
</evidence>
<evidence type="ECO:0000256" key="6">
    <source>
        <dbReference type="ARBA" id="ARBA00022989"/>
    </source>
</evidence>
<dbReference type="InterPro" id="IPR000045">
    <property type="entry name" value="Prepilin_IV_endopep_pep"/>
</dbReference>
<comment type="caution">
    <text evidence="13">The sequence shown here is derived from an EMBL/GenBank/DDBJ whole genome shotgun (WGS) entry which is preliminary data.</text>
</comment>
<feature type="transmembrane region" description="Helical" evidence="10">
    <location>
        <begin position="6"/>
        <end position="26"/>
    </location>
</feature>
<evidence type="ECO:0000256" key="9">
    <source>
        <dbReference type="RuleBase" id="RU003794"/>
    </source>
</evidence>
<keyword evidence="4" id="KW-0997">Cell inner membrane</keyword>
<keyword evidence="3" id="KW-1003">Cell membrane</keyword>
<keyword evidence="7 10" id="KW-0472">Membrane</keyword>
<evidence type="ECO:0000256" key="4">
    <source>
        <dbReference type="ARBA" id="ARBA00022519"/>
    </source>
</evidence>
<keyword evidence="9" id="KW-0378">Hydrolase</keyword>
<keyword evidence="9" id="KW-0645">Protease</keyword>
<evidence type="ECO:0000256" key="7">
    <source>
        <dbReference type="ARBA" id="ARBA00023136"/>
    </source>
</evidence>
<name>A0ABT1CKN3_9PROT</name>
<comment type="similarity">
    <text evidence="2 8">Belongs to the peptidase A24 family.</text>
</comment>
<evidence type="ECO:0000313" key="14">
    <source>
        <dbReference type="Proteomes" id="UP001523401"/>
    </source>
</evidence>
<dbReference type="Pfam" id="PF06750">
    <property type="entry name" value="A24_N_bact"/>
    <property type="match status" value="1"/>
</dbReference>
<dbReference type="PRINTS" id="PR00864">
    <property type="entry name" value="PREPILNPTASE"/>
</dbReference>
<protein>
    <recommendedName>
        <fullName evidence="9">Prepilin leader peptidase/N-methyltransferase</fullName>
        <ecNumber evidence="9">2.1.1.-</ecNumber>
        <ecNumber evidence="9">3.4.23.43</ecNumber>
    </recommendedName>
</protein>
<dbReference type="EC" id="2.1.1.-" evidence="9"/>
<dbReference type="InterPro" id="IPR014032">
    <property type="entry name" value="Peptidase_A24A_bac"/>
</dbReference>
<dbReference type="EMBL" id="JAMXQU010000008">
    <property type="protein sequence ID" value="MCO6160574.1"/>
    <property type="molecule type" value="Genomic_DNA"/>
</dbReference>
<evidence type="ECO:0000256" key="5">
    <source>
        <dbReference type="ARBA" id="ARBA00022692"/>
    </source>
</evidence>
<comment type="catalytic activity">
    <reaction evidence="9">
        <text>Typically cleaves a -Gly-|-Phe- bond to release an N-terminal, basic peptide of 5-8 residues from type IV prepilin, and then N-methylates the new N-terminal amino group, the methyl donor being S-adenosyl-L-methionine.</text>
        <dbReference type="EC" id="3.4.23.43"/>
    </reaction>
</comment>
<keyword evidence="9" id="KW-0489">Methyltransferase</keyword>
<feature type="transmembrane region" description="Helical" evidence="10">
    <location>
        <begin position="197"/>
        <end position="220"/>
    </location>
</feature>
<comment type="subcellular location">
    <subcellularLocation>
        <location evidence="1">Cell inner membrane</location>
        <topology evidence="1">Multi-pass membrane protein</topology>
    </subcellularLocation>
    <subcellularLocation>
        <location evidence="9">Cell membrane</location>
        <topology evidence="9">Multi-pass membrane protein</topology>
    </subcellularLocation>
</comment>
<dbReference type="PANTHER" id="PTHR30487:SF0">
    <property type="entry name" value="PREPILIN LEADER PEPTIDASE_N-METHYLTRANSFERASE-RELATED"/>
    <property type="match status" value="1"/>
</dbReference>
<feature type="transmembrane region" description="Helical" evidence="10">
    <location>
        <begin position="232"/>
        <end position="251"/>
    </location>
</feature>
<dbReference type="InterPro" id="IPR010627">
    <property type="entry name" value="Prepilin_pept_A24_N"/>
</dbReference>
<dbReference type="RefSeq" id="WP_252849641.1">
    <property type="nucleotide sequence ID" value="NZ_BAPW01000005.1"/>
</dbReference>
<evidence type="ECO:0000313" key="13">
    <source>
        <dbReference type="EMBL" id="MCO6160574.1"/>
    </source>
</evidence>
<feature type="domain" description="Prepilin type IV endopeptidase peptidase" evidence="11">
    <location>
        <begin position="110"/>
        <end position="215"/>
    </location>
</feature>
<evidence type="ECO:0000256" key="8">
    <source>
        <dbReference type="RuleBase" id="RU003793"/>
    </source>
</evidence>
<evidence type="ECO:0000256" key="1">
    <source>
        <dbReference type="ARBA" id="ARBA00004429"/>
    </source>
</evidence>
<feature type="transmembrane region" description="Helical" evidence="10">
    <location>
        <begin position="105"/>
        <end position="122"/>
    </location>
</feature>
<dbReference type="Proteomes" id="UP001523401">
    <property type="component" value="Unassembled WGS sequence"/>
</dbReference>
<keyword evidence="9" id="KW-0808">Transferase</keyword>
<keyword evidence="9" id="KW-0511">Multifunctional enzyme</keyword>
<keyword evidence="6 10" id="KW-1133">Transmembrane helix</keyword>
<sequence length="256" mass="27178">MLSIATDLVIASPFIGSFLGVLAWRLPEGRSPFFIRSRCPVCDGILAARDLVPLVSYAIQRGKCRHCQAPIDPFHPAVEIAALAIAGAADIAVHSGPGIMDISRLMIEGCLFGWWLLLLAAVDLRSFTLPDYLTMPLLGTGLCFATLRGRDVFHLHSIAALLAWLMLEAVALVYRRLRGREGLGGGDAKLLAAGGGWLGPALLPEILGSGALLTLAGAWLTQKGTLASGTRLPFGPGLALALWGGWLFQIIGQAYD</sequence>
<evidence type="ECO:0000256" key="10">
    <source>
        <dbReference type="SAM" id="Phobius"/>
    </source>
</evidence>
<reference evidence="13 14" key="1">
    <citation type="submission" date="2022-06" db="EMBL/GenBank/DDBJ databases">
        <title>Whole-genome of Asaia lannensis strain LMG 27011T.</title>
        <authorList>
            <person name="Sombolestani A."/>
        </authorList>
    </citation>
    <scope>NUCLEOTIDE SEQUENCE [LARGE SCALE GENOMIC DNA]</scope>
    <source>
        <strain evidence="13 14">NBRC 102526</strain>
    </source>
</reference>
<comment type="function">
    <text evidence="9">Plays an essential role in type IV pili and type II pseudopili formation by proteolytically removing the leader sequence from substrate proteins and subsequently monomethylating the alpha-amino group of the newly exposed N-terminal phenylalanine.</text>
</comment>
<dbReference type="PANTHER" id="PTHR30487">
    <property type="entry name" value="TYPE 4 PREPILIN-LIKE PROTEINS LEADER PEPTIDE-PROCESSING ENZYME"/>
    <property type="match status" value="1"/>
</dbReference>
<dbReference type="EC" id="3.4.23.43" evidence="9"/>
<organism evidence="13 14">
    <name type="scientific">Asaia lannensis NBRC 102526</name>
    <dbReference type="NCBI Taxonomy" id="1307926"/>
    <lineage>
        <taxon>Bacteria</taxon>
        <taxon>Pseudomonadati</taxon>
        <taxon>Pseudomonadota</taxon>
        <taxon>Alphaproteobacteria</taxon>
        <taxon>Acetobacterales</taxon>
        <taxon>Acetobacteraceae</taxon>
        <taxon>Asaia</taxon>
    </lineage>
</organism>
<dbReference type="InterPro" id="IPR050882">
    <property type="entry name" value="Prepilin_peptidase/N-MTase"/>
</dbReference>
<keyword evidence="5 9" id="KW-0812">Transmembrane</keyword>
<feature type="domain" description="Prepilin peptidase A24 N-terminal" evidence="12">
    <location>
        <begin position="13"/>
        <end position="87"/>
    </location>
</feature>
<evidence type="ECO:0000256" key="3">
    <source>
        <dbReference type="ARBA" id="ARBA00022475"/>
    </source>
</evidence>
<evidence type="ECO:0000259" key="12">
    <source>
        <dbReference type="Pfam" id="PF06750"/>
    </source>
</evidence>
<proteinExistence type="inferred from homology"/>
<keyword evidence="14" id="KW-1185">Reference proteome</keyword>
<dbReference type="Pfam" id="PF01478">
    <property type="entry name" value="Peptidase_A24"/>
    <property type="match status" value="1"/>
</dbReference>
<gene>
    <name evidence="13" type="ORF">NF685_11090</name>
</gene>
<dbReference type="Gene3D" id="1.20.120.1220">
    <property type="match status" value="1"/>
</dbReference>